<evidence type="ECO:0000259" key="2">
    <source>
        <dbReference type="Pfam" id="PF13280"/>
    </source>
</evidence>
<gene>
    <name evidence="3" type="ORF">CK620_10930</name>
</gene>
<evidence type="ECO:0000313" key="3">
    <source>
        <dbReference type="EMBL" id="PAT34148.1"/>
    </source>
</evidence>
<feature type="domain" description="Helix-turn-helix type 11" evidence="1">
    <location>
        <begin position="7"/>
        <end position="60"/>
    </location>
</feature>
<dbReference type="Pfam" id="PF13280">
    <property type="entry name" value="WYL"/>
    <property type="match status" value="1"/>
</dbReference>
<organism evidence="3 4">
    <name type="scientific">Vandammella animalimorsus</name>
    <dbReference type="NCBI Taxonomy" id="2029117"/>
    <lineage>
        <taxon>Bacteria</taxon>
        <taxon>Pseudomonadati</taxon>
        <taxon>Pseudomonadota</taxon>
        <taxon>Betaproteobacteria</taxon>
        <taxon>Burkholderiales</taxon>
        <taxon>Comamonadaceae</taxon>
        <taxon>Vandammella</taxon>
    </lineage>
</organism>
<dbReference type="AlphaFoldDB" id="A0A2A2A8T3"/>
<evidence type="ECO:0000259" key="1">
    <source>
        <dbReference type="Pfam" id="PF08279"/>
    </source>
</evidence>
<dbReference type="SUPFAM" id="SSF46785">
    <property type="entry name" value="Winged helix' DNA-binding domain"/>
    <property type="match status" value="1"/>
</dbReference>
<dbReference type="PANTHER" id="PTHR34580:SF3">
    <property type="entry name" value="PROTEIN PAFB"/>
    <property type="match status" value="1"/>
</dbReference>
<dbReference type="PANTHER" id="PTHR34580">
    <property type="match status" value="1"/>
</dbReference>
<comment type="caution">
    <text evidence="3">The sequence shown here is derived from an EMBL/GenBank/DDBJ whole genome shotgun (WGS) entry which is preliminary data.</text>
</comment>
<dbReference type="Gene3D" id="1.10.10.10">
    <property type="entry name" value="Winged helix-like DNA-binding domain superfamily/Winged helix DNA-binding domain"/>
    <property type="match status" value="1"/>
</dbReference>
<dbReference type="Proteomes" id="UP000217999">
    <property type="component" value="Unassembled WGS sequence"/>
</dbReference>
<feature type="domain" description="WYL" evidence="2">
    <location>
        <begin position="140"/>
        <end position="204"/>
    </location>
</feature>
<dbReference type="InterPro" id="IPR013196">
    <property type="entry name" value="HTH_11"/>
</dbReference>
<dbReference type="Pfam" id="PF08279">
    <property type="entry name" value="HTH_11"/>
    <property type="match status" value="1"/>
</dbReference>
<dbReference type="InterPro" id="IPR036388">
    <property type="entry name" value="WH-like_DNA-bd_sf"/>
</dbReference>
<name>A0A2A2A8T3_9BURK</name>
<sequence>MTTRAHRLLQLLELLRARRRPMPGQQLAEALGISLRTLYRDIASLRGEGAAIEGEPGIGYLLRPGFTLPPLMFSADELEALVLGVRWVASQSADPALAAAADQALRRITGVLPSDLRLQVETSGLFVPGRCDAPLTEPWLPTLRQAIRHEHILQLDYRDAEDSPSQRRIWPFAMAFFNETRLIAAWCELRQDFRHFRADRVQHLADTGQRYPERRPNLLRRWSTEQGIVLD</sequence>
<dbReference type="InterPro" id="IPR036390">
    <property type="entry name" value="WH_DNA-bd_sf"/>
</dbReference>
<accession>A0A2A2A8T3</accession>
<dbReference type="RefSeq" id="WP_095550310.1">
    <property type="nucleotide sequence ID" value="NZ_NSJF01000005.1"/>
</dbReference>
<dbReference type="PROSITE" id="PS52050">
    <property type="entry name" value="WYL"/>
    <property type="match status" value="1"/>
</dbReference>
<protein>
    <submittedName>
        <fullName evidence="3">Transcriptional regulator</fullName>
    </submittedName>
</protein>
<evidence type="ECO:0000313" key="4">
    <source>
        <dbReference type="Proteomes" id="UP000217999"/>
    </source>
</evidence>
<reference evidence="3 4" key="1">
    <citation type="submission" date="2017-08" db="EMBL/GenBank/DDBJ databases">
        <title>WGS of Clinical strains of the CDC Group NO-1 linked to zoonotic infections in humans.</title>
        <authorList>
            <person name="Bernier A.-M."/>
            <person name="Bernard K."/>
        </authorList>
    </citation>
    <scope>NUCLEOTIDE SEQUENCE [LARGE SCALE GENOMIC DNA]</scope>
    <source>
        <strain evidence="3 4">NML03-0146</strain>
    </source>
</reference>
<dbReference type="EMBL" id="NSJF01000005">
    <property type="protein sequence ID" value="PAT34148.1"/>
    <property type="molecule type" value="Genomic_DNA"/>
</dbReference>
<dbReference type="InterPro" id="IPR026881">
    <property type="entry name" value="WYL_dom"/>
</dbReference>
<dbReference type="InterPro" id="IPR051534">
    <property type="entry name" value="CBASS_pafABC_assoc_protein"/>
</dbReference>
<proteinExistence type="predicted"/>